<keyword evidence="1" id="KW-1133">Transmembrane helix</keyword>
<feature type="transmembrane region" description="Helical" evidence="1">
    <location>
        <begin position="118"/>
        <end position="138"/>
    </location>
</feature>
<comment type="caution">
    <text evidence="2">The sequence shown here is derived from an EMBL/GenBank/DDBJ whole genome shotgun (WGS) entry which is preliminary data.</text>
</comment>
<protein>
    <recommendedName>
        <fullName evidence="4">CPBP family intramembrane metalloprotease</fullName>
    </recommendedName>
</protein>
<proteinExistence type="predicted"/>
<evidence type="ECO:0000313" key="2">
    <source>
        <dbReference type="EMBL" id="PDH35082.1"/>
    </source>
</evidence>
<name>A0A2A5WF83_9GAMM</name>
<keyword evidence="1" id="KW-0812">Transmembrane</keyword>
<organism evidence="2 3">
    <name type="scientific">OM182 bacterium MED-G28</name>
    <dbReference type="NCBI Taxonomy" id="1986256"/>
    <lineage>
        <taxon>Bacteria</taxon>
        <taxon>Pseudomonadati</taxon>
        <taxon>Pseudomonadota</taxon>
        <taxon>Gammaproteobacteria</taxon>
        <taxon>OMG group</taxon>
        <taxon>OM182 clade</taxon>
    </lineage>
</organism>
<dbReference type="AlphaFoldDB" id="A0A2A5WF83"/>
<feature type="transmembrane region" description="Helical" evidence="1">
    <location>
        <begin position="59"/>
        <end position="82"/>
    </location>
</feature>
<feature type="transmembrane region" description="Helical" evidence="1">
    <location>
        <begin position="20"/>
        <end position="39"/>
    </location>
</feature>
<feature type="transmembrane region" description="Helical" evidence="1">
    <location>
        <begin position="94"/>
        <end position="112"/>
    </location>
</feature>
<evidence type="ECO:0000313" key="3">
    <source>
        <dbReference type="Proteomes" id="UP000219329"/>
    </source>
</evidence>
<evidence type="ECO:0000256" key="1">
    <source>
        <dbReference type="SAM" id="Phobius"/>
    </source>
</evidence>
<feature type="transmembrane region" description="Helical" evidence="1">
    <location>
        <begin position="150"/>
        <end position="175"/>
    </location>
</feature>
<accession>A0A2A5WF83</accession>
<dbReference type="Proteomes" id="UP000219329">
    <property type="component" value="Unassembled WGS sequence"/>
</dbReference>
<sequence length="177" mass="19748">MYARALSRLNKTTSLRKQILYPVLFSLVATGFILGLTYLLNPNTVLDINDSESIETAPWVVAIFLGPPIETFLFQTLLLLVVKRITELWGQADNWFPAFLVTSTVFATAHGVMESSLYLAFINTLTRAPLAIALALLAISQRTQKRGRPFLTVTLAHGFYNLMVFFLVISLNLLLLA</sequence>
<evidence type="ECO:0008006" key="4">
    <source>
        <dbReference type="Google" id="ProtNLM"/>
    </source>
</evidence>
<dbReference type="EMBL" id="NTJZ01000002">
    <property type="protein sequence ID" value="PDH35082.1"/>
    <property type="molecule type" value="Genomic_DNA"/>
</dbReference>
<gene>
    <name evidence="2" type="ORF">CNF02_03375</name>
</gene>
<keyword evidence="1" id="KW-0472">Membrane</keyword>
<reference evidence="2 3" key="1">
    <citation type="submission" date="2017-08" db="EMBL/GenBank/DDBJ databases">
        <title>Fine stratification of microbial communities through a metagenomic profile of the photic zone.</title>
        <authorList>
            <person name="Haro-Moreno J.M."/>
            <person name="Lopez-Perez M."/>
            <person name="De La Torre J."/>
            <person name="Picazo A."/>
            <person name="Camacho A."/>
            <person name="Rodriguez-Valera F."/>
        </authorList>
    </citation>
    <scope>NUCLEOTIDE SEQUENCE [LARGE SCALE GENOMIC DNA]</scope>
    <source>
        <strain evidence="2">MED-G28</strain>
    </source>
</reference>